<sequence length="34" mass="3987">MSKGNERIFLIQILNKNKLISLKIKNILILCNLF</sequence>
<reference evidence="1" key="1">
    <citation type="journal article" date="2021" name="Proc. Natl. Acad. Sci. U.S.A.">
        <title>A Catalog of Tens of Thousands of Viruses from Human Metagenomes Reveals Hidden Associations with Chronic Diseases.</title>
        <authorList>
            <person name="Tisza M.J."/>
            <person name="Buck C.B."/>
        </authorList>
    </citation>
    <scope>NUCLEOTIDE SEQUENCE</scope>
    <source>
        <strain evidence="1">CtkfK18</strain>
    </source>
</reference>
<evidence type="ECO:0000313" key="1">
    <source>
        <dbReference type="EMBL" id="DAG05865.1"/>
    </source>
</evidence>
<organism evidence="1">
    <name type="scientific">Myoviridae sp. ctkfK18</name>
    <dbReference type="NCBI Taxonomy" id="2825165"/>
    <lineage>
        <taxon>Viruses</taxon>
        <taxon>Duplodnaviria</taxon>
        <taxon>Heunggongvirae</taxon>
        <taxon>Uroviricota</taxon>
        <taxon>Caudoviricetes</taxon>
    </lineage>
</organism>
<protein>
    <submittedName>
        <fullName evidence="1">Uncharacterized protein</fullName>
    </submittedName>
</protein>
<accession>A0A8S5VGF8</accession>
<name>A0A8S5VGF8_9CAUD</name>
<proteinExistence type="predicted"/>
<dbReference type="EMBL" id="BK016265">
    <property type="protein sequence ID" value="DAG05865.1"/>
    <property type="molecule type" value="Genomic_DNA"/>
</dbReference>